<feature type="region of interest" description="Disordered" evidence="1">
    <location>
        <begin position="129"/>
        <end position="154"/>
    </location>
</feature>
<dbReference type="Gene3D" id="3.30.1460.10">
    <property type="match status" value="1"/>
</dbReference>
<dbReference type="SUPFAM" id="SSF69635">
    <property type="entry name" value="Type III secretory system chaperone-like"/>
    <property type="match status" value="1"/>
</dbReference>
<dbReference type="Proteomes" id="UP000033618">
    <property type="component" value="Unassembled WGS sequence"/>
</dbReference>
<evidence type="ECO:0008006" key="4">
    <source>
        <dbReference type="Google" id="ProtNLM"/>
    </source>
</evidence>
<organism evidence="2 3">
    <name type="scientific">Robbsia andropogonis</name>
    <dbReference type="NCBI Taxonomy" id="28092"/>
    <lineage>
        <taxon>Bacteria</taxon>
        <taxon>Pseudomonadati</taxon>
        <taxon>Pseudomonadota</taxon>
        <taxon>Betaproteobacteria</taxon>
        <taxon>Burkholderiales</taxon>
        <taxon>Burkholderiaceae</taxon>
        <taxon>Robbsia</taxon>
    </lineage>
</organism>
<protein>
    <recommendedName>
        <fullName evidence="4">Type III secretion system chaperone</fullName>
    </recommendedName>
</protein>
<dbReference type="CDD" id="cd16364">
    <property type="entry name" value="T3SC_I-like"/>
    <property type="match status" value="1"/>
</dbReference>
<reference evidence="2 3" key="1">
    <citation type="submission" date="2015-03" db="EMBL/GenBank/DDBJ databases">
        <title>Draft Genome Sequence of Burkholderia andropogonis type strain ICMP2807, isolated from Sorghum bicolor.</title>
        <authorList>
            <person name="Lopes-Santos L."/>
            <person name="Castro D.B."/>
            <person name="Ottoboni L.M."/>
            <person name="Park D."/>
            <person name="Weirc B.S."/>
            <person name="Destefano S.A."/>
        </authorList>
    </citation>
    <scope>NUCLEOTIDE SEQUENCE [LARGE SCALE GENOMIC DNA]</scope>
    <source>
        <strain evidence="2 3">ICMP2807</strain>
    </source>
</reference>
<name>A0A0F5JWM4_9BURK</name>
<dbReference type="InterPro" id="IPR010261">
    <property type="entry name" value="Tir_chaperone"/>
</dbReference>
<dbReference type="EMBL" id="LAQU01000022">
    <property type="protein sequence ID" value="KKB62258.1"/>
    <property type="molecule type" value="Genomic_DNA"/>
</dbReference>
<evidence type="ECO:0000313" key="2">
    <source>
        <dbReference type="EMBL" id="KKB62258.1"/>
    </source>
</evidence>
<proteinExistence type="predicted"/>
<gene>
    <name evidence="2" type="ORF">WM40_18285</name>
</gene>
<evidence type="ECO:0000313" key="3">
    <source>
        <dbReference type="Proteomes" id="UP000033618"/>
    </source>
</evidence>
<comment type="caution">
    <text evidence="2">The sequence shown here is derived from an EMBL/GenBank/DDBJ whole genome shotgun (WGS) entry which is preliminary data.</text>
</comment>
<dbReference type="AlphaFoldDB" id="A0A0F5JWM4"/>
<dbReference type="GO" id="GO:0030254">
    <property type="term" value="P:protein secretion by the type III secretion system"/>
    <property type="evidence" value="ECO:0007669"/>
    <property type="project" value="InterPro"/>
</dbReference>
<dbReference type="Pfam" id="PF05932">
    <property type="entry name" value="CesT"/>
    <property type="match status" value="1"/>
</dbReference>
<sequence>MSLARNLMHQLATATSMTPPDPAMTTWDLAIEDRSITLEDGGAVLILSTPLGTALRAHPAPFWQHLLALNTTLVVADGGAITIDRPGHTISLTQVWPASQYASRNLPDCLGTFIAQARRLVDTLNRTLPLDTSSEDGEPESGGAATSTKEPVFV</sequence>
<accession>A0A0F5JWM4</accession>
<dbReference type="RefSeq" id="WP_024901975.1">
    <property type="nucleotide sequence ID" value="NZ_CADFGU010000014.1"/>
</dbReference>
<keyword evidence="3" id="KW-1185">Reference proteome</keyword>
<dbReference type="PATRIC" id="fig|28092.6.peg.4296"/>
<feature type="compositionally biased region" description="Polar residues" evidence="1">
    <location>
        <begin position="144"/>
        <end position="154"/>
    </location>
</feature>
<evidence type="ECO:0000256" key="1">
    <source>
        <dbReference type="SAM" id="MobiDB-lite"/>
    </source>
</evidence>
<dbReference type="STRING" id="28092.WM40_18285"/>